<feature type="domain" description="PLL-like beta propeller" evidence="4">
    <location>
        <begin position="478"/>
        <end position="573"/>
    </location>
</feature>
<feature type="transmembrane region" description="Helical" evidence="3">
    <location>
        <begin position="40"/>
        <end position="60"/>
    </location>
</feature>
<comment type="caution">
    <text evidence="5">The sequence shown here is derived from an EMBL/GenBank/DDBJ whole genome shotgun (WGS) entry which is preliminary data.</text>
</comment>
<accession>A0ABP8ZU61</accession>
<evidence type="ECO:0000259" key="4">
    <source>
        <dbReference type="Pfam" id="PF26607"/>
    </source>
</evidence>
<evidence type="ECO:0000256" key="3">
    <source>
        <dbReference type="SAM" id="Phobius"/>
    </source>
</evidence>
<feature type="region of interest" description="Disordered" evidence="2">
    <location>
        <begin position="1"/>
        <end position="36"/>
    </location>
</feature>
<keyword evidence="6" id="KW-1185">Reference proteome</keyword>
<dbReference type="SUPFAM" id="SSF89372">
    <property type="entry name" value="Fucose-specific lectin"/>
    <property type="match status" value="1"/>
</dbReference>
<dbReference type="InterPro" id="IPR003737">
    <property type="entry name" value="GlcNAc_PI_deacetylase-related"/>
</dbReference>
<evidence type="ECO:0000313" key="5">
    <source>
        <dbReference type="EMBL" id="GAA4766286.1"/>
    </source>
</evidence>
<dbReference type="Pfam" id="PF02585">
    <property type="entry name" value="PIG-L"/>
    <property type="match status" value="1"/>
</dbReference>
<keyword evidence="3" id="KW-0472">Membrane</keyword>
<feature type="compositionally biased region" description="Basic residues" evidence="2">
    <location>
        <begin position="26"/>
        <end position="36"/>
    </location>
</feature>
<gene>
    <name evidence="5" type="ORF">GCM10023329_10550</name>
</gene>
<dbReference type="SUPFAM" id="SSF102588">
    <property type="entry name" value="LmbE-like"/>
    <property type="match status" value="1"/>
</dbReference>
<dbReference type="InterPro" id="IPR024078">
    <property type="entry name" value="LmbE-like_dom_sf"/>
</dbReference>
<organism evidence="5 6">
    <name type="scientific">Streptomyces sanyensis</name>
    <dbReference type="NCBI Taxonomy" id="568869"/>
    <lineage>
        <taxon>Bacteria</taxon>
        <taxon>Bacillati</taxon>
        <taxon>Actinomycetota</taxon>
        <taxon>Actinomycetes</taxon>
        <taxon>Kitasatosporales</taxon>
        <taxon>Streptomycetaceae</taxon>
        <taxon>Streptomyces</taxon>
    </lineage>
</organism>
<evidence type="ECO:0000256" key="2">
    <source>
        <dbReference type="SAM" id="MobiDB-lite"/>
    </source>
</evidence>
<keyword evidence="3" id="KW-1133">Transmembrane helix</keyword>
<dbReference type="EMBL" id="BAABJV010000002">
    <property type="protein sequence ID" value="GAA4766286.1"/>
    <property type="molecule type" value="Genomic_DNA"/>
</dbReference>
<keyword evidence="3" id="KW-0812">Transmembrane</keyword>
<dbReference type="Gene3D" id="3.40.50.10320">
    <property type="entry name" value="LmbE-like"/>
    <property type="match status" value="1"/>
</dbReference>
<proteinExistence type="predicted"/>
<dbReference type="Pfam" id="PF26607">
    <property type="entry name" value="DUF8189"/>
    <property type="match status" value="1"/>
</dbReference>
<sequence length="734" mass="75703">MRGPAVQCADRALTHVNTGGTTPMRRSAHRRPSPHRRGRLAALLIAPLAAVAAVGGFFAAGADDGPGASDGSAPNGSGAPWAVPATSLPTPLAADGTVSVVQIVSHPDDDLFFMNPDTRQSLASGSRLTSVYLTAGEADGVNAASSGPFAPDTAPSADKARYAEARQNGIRAAYAEMATGDRTSPWRRTAIPTAGGATAELNVLAGRPEISLVWVQLREAGASQGDRPVSLRGLWDNRTTRLPSQLASHSPVKRDFAYDREQVVDTVAGLLKRFAPTHVRMLDPTPGRSPETGNLTDHQDHAYGARFAQAGIARYAHTPDRPAFSVQNYLGYSTSGLPSTLSPEAAEAKLHTMHTYAWMDTENYCGSEAGCGDRKVAARPGGRGWTESVRYTRGESTSWVQPAPDGGLWAFSVLDTRLAVWHREPGGTWRGPELQPGGGLDSGVGSVRLPDGRIAVFAVRTTLGAKPEEYRRDVVTAVQRTPDDSAFGDWRSLGTPERDDATGLSDISAPAAAVDAQGRVTVYLRTSGSTLSSAEQRADGGWSPWRELGGTDLHGDPVVASDAAGRRYVFAGTPVSVVAWTQSAPGAPLTGPAATGLPATTLALNAVPDGDGVRLFFRKPASGAVRSAHFSGPVASPVTELGNIAGFGPVGAAPSGGVLAVRSGSGVPGTYAAGAGGTGTQGRSAGGAGTWTTADGPLLVGAPAGAETGMGALGQDGRLYWLRPGPDGGWTPAG</sequence>
<name>A0ABP8ZU61_9ACTN</name>
<protein>
    <submittedName>
        <fullName evidence="5">PIG-L family deacetylase</fullName>
    </submittedName>
</protein>
<dbReference type="Proteomes" id="UP001501147">
    <property type="component" value="Unassembled WGS sequence"/>
</dbReference>
<keyword evidence="1" id="KW-0862">Zinc</keyword>
<reference evidence="6" key="1">
    <citation type="journal article" date="2019" name="Int. J. Syst. Evol. Microbiol.">
        <title>The Global Catalogue of Microorganisms (GCM) 10K type strain sequencing project: providing services to taxonomists for standard genome sequencing and annotation.</title>
        <authorList>
            <consortium name="The Broad Institute Genomics Platform"/>
            <consortium name="The Broad Institute Genome Sequencing Center for Infectious Disease"/>
            <person name="Wu L."/>
            <person name="Ma J."/>
        </authorList>
    </citation>
    <scope>NUCLEOTIDE SEQUENCE [LARGE SCALE GENOMIC DNA]</scope>
    <source>
        <strain evidence="6">JCM 18324</strain>
    </source>
</reference>
<dbReference type="InterPro" id="IPR058502">
    <property type="entry name" value="PLL-like_beta-prop"/>
</dbReference>
<evidence type="ECO:0000313" key="6">
    <source>
        <dbReference type="Proteomes" id="UP001501147"/>
    </source>
</evidence>
<evidence type="ECO:0000256" key="1">
    <source>
        <dbReference type="ARBA" id="ARBA00022833"/>
    </source>
</evidence>